<dbReference type="GeneID" id="46430592"/>
<dbReference type="SUPFAM" id="SSF53300">
    <property type="entry name" value="vWA-like"/>
    <property type="match status" value="1"/>
</dbReference>
<keyword evidence="1" id="KW-1133">Transmembrane helix</keyword>
<keyword evidence="1" id="KW-0812">Transmembrane</keyword>
<proteinExistence type="predicted"/>
<evidence type="ECO:0000313" key="3">
    <source>
        <dbReference type="EMBL" id="AHZ71919.1"/>
    </source>
</evidence>
<dbReference type="RefSeq" id="WP_010457551.1">
    <property type="nucleotide sequence ID" value="NZ_CP005960.1"/>
</dbReference>
<name>A0A024EG46_9PSED</name>
<dbReference type="Proteomes" id="UP000026913">
    <property type="component" value="Chromosome"/>
</dbReference>
<evidence type="ECO:0000313" key="4">
    <source>
        <dbReference type="Proteomes" id="UP000026913"/>
    </source>
</evidence>
<dbReference type="Pfam" id="PF01882">
    <property type="entry name" value="DUF58"/>
    <property type="match status" value="1"/>
</dbReference>
<keyword evidence="1" id="KW-0472">Membrane</keyword>
<organism evidence="3 4">
    <name type="scientific">Pseudomonas mandelii JR-1</name>
    <dbReference type="NCBI Taxonomy" id="1147786"/>
    <lineage>
        <taxon>Bacteria</taxon>
        <taxon>Pseudomonadati</taxon>
        <taxon>Pseudomonadota</taxon>
        <taxon>Gammaproteobacteria</taxon>
        <taxon>Pseudomonadales</taxon>
        <taxon>Pseudomonadaceae</taxon>
        <taxon>Pseudomonas</taxon>
    </lineage>
</organism>
<accession>A0A024EG46</accession>
<feature type="transmembrane region" description="Helical" evidence="1">
    <location>
        <begin position="38"/>
        <end position="57"/>
    </location>
</feature>
<protein>
    <recommendedName>
        <fullName evidence="2">DUF58 domain-containing protein</fullName>
    </recommendedName>
</protein>
<dbReference type="PANTHER" id="PTHR33608">
    <property type="entry name" value="BLL2464 PROTEIN"/>
    <property type="match status" value="1"/>
</dbReference>
<dbReference type="Gene3D" id="3.40.50.410">
    <property type="entry name" value="von Willebrand factor, type A domain"/>
    <property type="match status" value="1"/>
</dbReference>
<dbReference type="InterPro" id="IPR036465">
    <property type="entry name" value="vWFA_dom_sf"/>
</dbReference>
<sequence length="443" mass="50019">MKPSRLLLIWLAILLAIGIVLGMLRTLDIDMPSTLLSINWGLLLALLALAVLDAVRLKRLPSPRLQRQMPGSLALGRWSEVRLEVEHDFDQPLNIQIFDHVPEGLSFENLPLLGALQPGQQSLVGYRLRPLKRGHFTFEHCEINLPSPMGLWSGKRLLNVTDSTRVYPDFARLYGGELLAVDNWLSQLGVRQRQRRGLGLEFHQLREFREGDSLRQIDWKATARQRTPIAREYQDERDQQIIFMLDCGRRMRSQDGELAHFDHALNACLLLSYIALRQGDAVGLSTFASDRAHYLAPVKGTGQLNVLLNTVYDLDSTQRPADYHAAATQLLARQKRRALVVLVTNLRDEDDDELLTAVKRLSKLHRVLVASLREDVLDDLRHAPVQTLPEALAYCGTVDYLNDRAQLHEQLSAHGVPVVDARPSELGAGLVTRYLGWKKEGAM</sequence>
<gene>
    <name evidence="3" type="ORF">OU5_4840</name>
</gene>
<dbReference type="HOGENOM" id="CLU_048408_0_0_6"/>
<dbReference type="EMBL" id="CP005960">
    <property type="protein sequence ID" value="AHZ71919.1"/>
    <property type="molecule type" value="Genomic_DNA"/>
</dbReference>
<dbReference type="PANTHER" id="PTHR33608:SF3">
    <property type="entry name" value="SLR2013 PROTEIN"/>
    <property type="match status" value="1"/>
</dbReference>
<evidence type="ECO:0000256" key="1">
    <source>
        <dbReference type="SAM" id="Phobius"/>
    </source>
</evidence>
<reference evidence="3 4" key="1">
    <citation type="journal article" date="2012" name="J. Bacteriol.">
        <title>Genome sequence of cold-adapted Pseudomonas mandelii strain JR-1.</title>
        <authorList>
            <person name="Jang S.H."/>
            <person name="Kim J."/>
            <person name="Kim J."/>
            <person name="Hong S."/>
            <person name="Lee C."/>
        </authorList>
    </citation>
    <scope>NUCLEOTIDE SEQUENCE [LARGE SCALE GENOMIC DNA]</scope>
    <source>
        <strain evidence="3 4">JR-1</strain>
    </source>
</reference>
<dbReference type="InterPro" id="IPR002881">
    <property type="entry name" value="DUF58"/>
</dbReference>
<dbReference type="OrthoDB" id="9812729at2"/>
<evidence type="ECO:0000259" key="2">
    <source>
        <dbReference type="Pfam" id="PF01882"/>
    </source>
</evidence>
<dbReference type="KEGG" id="pman:OU5_4840"/>
<dbReference type="AlphaFoldDB" id="A0A024EG46"/>
<feature type="domain" description="DUF58" evidence="2">
    <location>
        <begin position="205"/>
        <end position="374"/>
    </location>
</feature>
<dbReference type="CDD" id="cd00198">
    <property type="entry name" value="vWFA"/>
    <property type="match status" value="1"/>
</dbReference>